<organism evidence="1 3">
    <name type="scientific">Didymodactylos carnosus</name>
    <dbReference type="NCBI Taxonomy" id="1234261"/>
    <lineage>
        <taxon>Eukaryota</taxon>
        <taxon>Metazoa</taxon>
        <taxon>Spiralia</taxon>
        <taxon>Gnathifera</taxon>
        <taxon>Rotifera</taxon>
        <taxon>Eurotatoria</taxon>
        <taxon>Bdelloidea</taxon>
        <taxon>Philodinida</taxon>
        <taxon>Philodinidae</taxon>
        <taxon>Didymodactylos</taxon>
    </lineage>
</organism>
<gene>
    <name evidence="1" type="ORF">GPM918_LOCUS9635</name>
    <name evidence="2" type="ORF">SRO942_LOCUS9636</name>
</gene>
<evidence type="ECO:0000313" key="3">
    <source>
        <dbReference type="Proteomes" id="UP000663829"/>
    </source>
</evidence>
<dbReference type="EMBL" id="CAJNOQ010001809">
    <property type="protein sequence ID" value="CAF0920696.1"/>
    <property type="molecule type" value="Genomic_DNA"/>
</dbReference>
<evidence type="ECO:0000313" key="2">
    <source>
        <dbReference type="EMBL" id="CAF3700029.1"/>
    </source>
</evidence>
<dbReference type="Proteomes" id="UP000681722">
    <property type="component" value="Unassembled WGS sequence"/>
</dbReference>
<dbReference type="EMBL" id="CAJOBC010001809">
    <property type="protein sequence ID" value="CAF3700029.1"/>
    <property type="molecule type" value="Genomic_DNA"/>
</dbReference>
<comment type="caution">
    <text evidence="1">The sequence shown here is derived from an EMBL/GenBank/DDBJ whole genome shotgun (WGS) entry which is preliminary data.</text>
</comment>
<reference evidence="1" key="1">
    <citation type="submission" date="2021-02" db="EMBL/GenBank/DDBJ databases">
        <authorList>
            <person name="Nowell W R."/>
        </authorList>
    </citation>
    <scope>NUCLEOTIDE SEQUENCE</scope>
</reference>
<keyword evidence="3" id="KW-1185">Reference proteome</keyword>
<sequence>MASLTDSNSFDFKYVQSYLIKNHLLGHMKINYHDIHHTYLCLTKDKQTINNDQLYSVTDLLSNNLHQYQIEDDHWNYLNDVMLDKMYDGLHVLKRVALVLKDELKEHTNIEINFSSMYLYTFISQYFHQQKTSLLDTLNKCEIQDFPLCYLDQVRHILENRISGYEHLFTDISELLRVPISNELKETLEQNFQLFVSNLNSIDDTKQKMEIITGLLDDLTQIENYLLRQSSLSLLAICNIMNSDNPLDDRNKSKIWCESFMDNDSKSRFAKLLYPIDDVNCKDCDDDEKSLINLFDSNEISTPYMTYPITTNNTTNDNFLMINIPDDETNENTILLDKPKRILFDGKLNTSTTINNLTPLVEIRFKTVDKSAISSNKLFNLLKQVIMPKIDTNLYKANKYYVLLPNGEQSCFICKLNKFSEKIRQLLLKYNLSQHCLVDSDGIVIDHLVEQHANVTISSNCEIIEKSCLLDVYIHFSTSNNVSKYSVKRTINIEVILLRVIVNHPEETDISNTCITNEYGLCIDSGEIEMYLSKHIDNTVKVYINNLPTIFYQLEFIIPPPIPEKTSILFLLPTSKWQQSHEYLKMTMGIMNFRFLKEMSIINNDDTILSVLSDHHTATIYVLISADIVESTWTDIMDLYTPDDVNATEFNDYLAQTHVDISLYGINIWNVHDAIINDLPRTNNHVEGYNSRLESNFPKHPHIYHFIELNKFKS</sequence>
<protein>
    <submittedName>
        <fullName evidence="1">Uncharacterized protein</fullName>
    </submittedName>
</protein>
<dbReference type="AlphaFoldDB" id="A0A814AWS4"/>
<accession>A0A814AWS4</accession>
<dbReference type="OrthoDB" id="6609284at2759"/>
<proteinExistence type="predicted"/>
<name>A0A814AWS4_9BILA</name>
<evidence type="ECO:0000313" key="1">
    <source>
        <dbReference type="EMBL" id="CAF0920696.1"/>
    </source>
</evidence>
<dbReference type="Proteomes" id="UP000663829">
    <property type="component" value="Unassembled WGS sequence"/>
</dbReference>